<sequence length="203" mass="21394">MPDHVPAPAAPLVYYVAQSLDGFVADRDDALDWLLQFGFDTFQQHYDEFFAGVGAIIMGASTYRWLAAAGEAWPYPGLPCWVLTHSTLPPMGGAEGVITATDVPAVARAARAAAGDRSVWVVGGGQTAAQFAEHGELDELRVTVMPITLGDGAPLLPHAGPARRWQLTGTTAFDGGPIELAYRAVTDAGVASGDTRDDAASRR</sequence>
<keyword evidence="3" id="KW-1185">Reference proteome</keyword>
<evidence type="ECO:0000259" key="1">
    <source>
        <dbReference type="Pfam" id="PF01872"/>
    </source>
</evidence>
<feature type="domain" description="Bacterial bifunctional deaminase-reductase C-terminal" evidence="1">
    <location>
        <begin position="100"/>
        <end position="175"/>
    </location>
</feature>
<dbReference type="OrthoDB" id="3427770at2"/>
<comment type="caution">
    <text evidence="2">The sequence shown here is derived from an EMBL/GenBank/DDBJ whole genome shotgun (WGS) entry which is preliminary data.</text>
</comment>
<dbReference type="AlphaFoldDB" id="A0A4Q7LI76"/>
<accession>A0A4Q7LI76</accession>
<name>A0A4Q7LI76_9MICO</name>
<proteinExistence type="predicted"/>
<protein>
    <submittedName>
        <fullName evidence="2">Dihydrofolate reductase</fullName>
    </submittedName>
</protein>
<dbReference type="GO" id="GO:0008703">
    <property type="term" value="F:5-amino-6-(5-phosphoribosylamino)uracil reductase activity"/>
    <property type="evidence" value="ECO:0007669"/>
    <property type="project" value="InterPro"/>
</dbReference>
<dbReference type="SUPFAM" id="SSF53597">
    <property type="entry name" value="Dihydrofolate reductase-like"/>
    <property type="match status" value="1"/>
</dbReference>
<dbReference type="InterPro" id="IPR050765">
    <property type="entry name" value="Riboflavin_Biosynth_HTPR"/>
</dbReference>
<evidence type="ECO:0000313" key="3">
    <source>
        <dbReference type="Proteomes" id="UP000293519"/>
    </source>
</evidence>
<evidence type="ECO:0000313" key="2">
    <source>
        <dbReference type="EMBL" id="RZS54285.1"/>
    </source>
</evidence>
<dbReference type="Proteomes" id="UP000293519">
    <property type="component" value="Unassembled WGS sequence"/>
</dbReference>
<dbReference type="Pfam" id="PF01872">
    <property type="entry name" value="RibD_C"/>
    <property type="match status" value="1"/>
</dbReference>
<dbReference type="PANTHER" id="PTHR38011">
    <property type="entry name" value="DIHYDROFOLATE REDUCTASE FAMILY PROTEIN (AFU_ORTHOLOGUE AFUA_8G06820)"/>
    <property type="match status" value="1"/>
</dbReference>
<organism evidence="2 3">
    <name type="scientific">Microcella putealis</name>
    <dbReference type="NCBI Taxonomy" id="337005"/>
    <lineage>
        <taxon>Bacteria</taxon>
        <taxon>Bacillati</taxon>
        <taxon>Actinomycetota</taxon>
        <taxon>Actinomycetes</taxon>
        <taxon>Micrococcales</taxon>
        <taxon>Microbacteriaceae</taxon>
        <taxon>Microcella</taxon>
    </lineage>
</organism>
<dbReference type="Gene3D" id="3.40.430.10">
    <property type="entry name" value="Dihydrofolate Reductase, subunit A"/>
    <property type="match status" value="1"/>
</dbReference>
<dbReference type="EMBL" id="SGWW01000005">
    <property type="protein sequence ID" value="RZS54285.1"/>
    <property type="molecule type" value="Genomic_DNA"/>
</dbReference>
<gene>
    <name evidence="2" type="ORF">EV141_2282</name>
</gene>
<reference evidence="2 3" key="1">
    <citation type="journal article" date="2015" name="Stand. Genomic Sci.">
        <title>Genomic Encyclopedia of Bacterial and Archaeal Type Strains, Phase III: the genomes of soil and plant-associated and newly described type strains.</title>
        <authorList>
            <person name="Whitman W.B."/>
            <person name="Woyke T."/>
            <person name="Klenk H.P."/>
            <person name="Zhou Y."/>
            <person name="Lilburn T.G."/>
            <person name="Beck B.J."/>
            <person name="De Vos P."/>
            <person name="Vandamme P."/>
            <person name="Eisen J.A."/>
            <person name="Garrity G."/>
            <person name="Hugenholtz P."/>
            <person name="Kyrpides N.C."/>
        </authorList>
    </citation>
    <scope>NUCLEOTIDE SEQUENCE [LARGE SCALE GENOMIC DNA]</scope>
    <source>
        <strain evidence="2 3">CV2</strain>
    </source>
</reference>
<dbReference type="PANTHER" id="PTHR38011:SF11">
    <property type="entry name" value="2,5-DIAMINO-6-RIBOSYLAMINO-4(3H)-PYRIMIDINONE 5'-PHOSPHATE REDUCTASE"/>
    <property type="match status" value="1"/>
</dbReference>
<dbReference type="InterPro" id="IPR024072">
    <property type="entry name" value="DHFR-like_dom_sf"/>
</dbReference>
<dbReference type="GO" id="GO:0009231">
    <property type="term" value="P:riboflavin biosynthetic process"/>
    <property type="evidence" value="ECO:0007669"/>
    <property type="project" value="InterPro"/>
</dbReference>
<dbReference type="RefSeq" id="WP_130486067.1">
    <property type="nucleotide sequence ID" value="NZ_SGWW01000005.1"/>
</dbReference>
<dbReference type="InterPro" id="IPR002734">
    <property type="entry name" value="RibDG_C"/>
</dbReference>